<reference evidence="3" key="1">
    <citation type="journal article" date="2015" name="Genome Announc.">
        <title>Draft whole-genome sequence of the biocontrol agent Trichoderma harzianum T6776.</title>
        <authorList>
            <person name="Baroncelli R."/>
            <person name="Piaggeschi G."/>
            <person name="Fiorini L."/>
            <person name="Bertolini E."/>
            <person name="Zapparata A."/>
            <person name="Pe M.E."/>
            <person name="Sarrocco S."/>
            <person name="Vannacci G."/>
        </authorList>
    </citation>
    <scope>NUCLEOTIDE SEQUENCE [LARGE SCALE GENOMIC DNA]</scope>
    <source>
        <strain evidence="3">T6776</strain>
    </source>
</reference>
<proteinExistence type="predicted"/>
<dbReference type="AlphaFoldDB" id="A0A0F9ZTW1"/>
<evidence type="ECO:0000313" key="2">
    <source>
        <dbReference type="EMBL" id="KKO96538.1"/>
    </source>
</evidence>
<evidence type="ECO:0000313" key="3">
    <source>
        <dbReference type="Proteomes" id="UP000034112"/>
    </source>
</evidence>
<accession>A0A0F9ZTW1</accession>
<gene>
    <name evidence="2" type="ORF">THAR02_11360</name>
</gene>
<evidence type="ECO:0000256" key="1">
    <source>
        <dbReference type="SAM" id="MobiDB-lite"/>
    </source>
</evidence>
<dbReference type="EMBL" id="JOKZ01000860">
    <property type="protein sequence ID" value="KKO96538.1"/>
    <property type="molecule type" value="Genomic_DNA"/>
</dbReference>
<comment type="caution">
    <text evidence="2">The sequence shown here is derived from an EMBL/GenBank/DDBJ whole genome shotgun (WGS) entry which is preliminary data.</text>
</comment>
<organism evidence="2 3">
    <name type="scientific">Trichoderma harzianum</name>
    <name type="common">Hypocrea lixii</name>
    <dbReference type="NCBI Taxonomy" id="5544"/>
    <lineage>
        <taxon>Eukaryota</taxon>
        <taxon>Fungi</taxon>
        <taxon>Dikarya</taxon>
        <taxon>Ascomycota</taxon>
        <taxon>Pezizomycotina</taxon>
        <taxon>Sordariomycetes</taxon>
        <taxon>Hypocreomycetidae</taxon>
        <taxon>Hypocreales</taxon>
        <taxon>Hypocreaceae</taxon>
        <taxon>Trichoderma</taxon>
    </lineage>
</organism>
<name>A0A0F9ZTW1_TRIHA</name>
<feature type="region of interest" description="Disordered" evidence="1">
    <location>
        <begin position="1"/>
        <end position="46"/>
    </location>
</feature>
<sequence>MSSPTPRSNPPSPTPRSTRSPTPRSSPSPTPRSMSRPTPPRSSPLIFTLPSVLLLPPSLLAAPLIRSPSRLL</sequence>
<dbReference type="Proteomes" id="UP000034112">
    <property type="component" value="Unassembled WGS sequence"/>
</dbReference>
<protein>
    <submittedName>
        <fullName evidence="2">Uncharacterized protein</fullName>
    </submittedName>
</protein>